<comment type="similarity">
    <text evidence="1">Belongs to the carotenoid/retinoid oxidoreductase family.</text>
</comment>
<evidence type="ECO:0000256" key="1">
    <source>
        <dbReference type="ARBA" id="ARBA00006046"/>
    </source>
</evidence>
<dbReference type="SUPFAM" id="SSF51905">
    <property type="entry name" value="FAD/NAD(P)-binding domain"/>
    <property type="match status" value="1"/>
</dbReference>
<name>A0A3L6SZ45_PANMI</name>
<proteinExistence type="inferred from homology"/>
<dbReference type="STRING" id="4540.A0A3L6SZ45"/>
<reference evidence="3" key="1">
    <citation type="journal article" date="2019" name="Nat. Commun.">
        <title>The genome of broomcorn millet.</title>
        <authorList>
            <person name="Zou C."/>
            <person name="Miki D."/>
            <person name="Li D."/>
            <person name="Tang Q."/>
            <person name="Xiao L."/>
            <person name="Rajput S."/>
            <person name="Deng P."/>
            <person name="Jia W."/>
            <person name="Huang R."/>
            <person name="Zhang M."/>
            <person name="Sun Y."/>
            <person name="Hu J."/>
            <person name="Fu X."/>
            <person name="Schnable P.S."/>
            <person name="Li F."/>
            <person name="Zhang H."/>
            <person name="Feng B."/>
            <person name="Zhu X."/>
            <person name="Liu R."/>
            <person name="Schnable J.C."/>
            <person name="Zhu J.-K."/>
            <person name="Zhang H."/>
        </authorList>
    </citation>
    <scope>NUCLEOTIDE SEQUENCE [LARGE SCALE GENOMIC DNA]</scope>
</reference>
<dbReference type="Proteomes" id="UP000275267">
    <property type="component" value="Unassembled WGS sequence"/>
</dbReference>
<accession>A0A3L6SZ45</accession>
<keyword evidence="3" id="KW-1185">Reference proteome</keyword>
<protein>
    <submittedName>
        <fullName evidence="2">Pyridine nucleotide-disulfide oxidoreductase domain-containing protein 2</fullName>
    </submittedName>
</protein>
<gene>
    <name evidence="2" type="ORF">C2845_PM05G00700</name>
</gene>
<dbReference type="AlphaFoldDB" id="A0A3L6SZ45"/>
<evidence type="ECO:0000313" key="2">
    <source>
        <dbReference type="EMBL" id="RLN29752.1"/>
    </source>
</evidence>
<dbReference type="Pfam" id="PF13450">
    <property type="entry name" value="NAD_binding_8"/>
    <property type="match status" value="1"/>
</dbReference>
<dbReference type="InterPro" id="IPR036188">
    <property type="entry name" value="FAD/NAD-bd_sf"/>
</dbReference>
<dbReference type="EMBL" id="PQIB02000003">
    <property type="protein sequence ID" value="RLN29752.1"/>
    <property type="molecule type" value="Genomic_DNA"/>
</dbReference>
<dbReference type="PANTHER" id="PTHR10668:SF103">
    <property type="entry name" value="PYRIDINE NUCLEOTIDE-DISULFIDE OXIDOREDUCTASE DOMAIN-CONTAINING PROTEIN 2"/>
    <property type="match status" value="1"/>
</dbReference>
<sequence length="598" mass="64358">MSPAARRLLLAGAARRRCLSTDAAPSYPASAQLPRGKRWDAVVIGGGHNGLVAAAYLASAGRSVAVLQRRGVLGGAAVSESDLVPGFRFSRCSYLLSLLRPAIIRLSINEATSSFTPCLDGRYLLLGPDAELNYSEISKFSKKDANAYPSSLESYILVGSEEQLEKFCKLMDFVIDSAPPELRQDFHASMVDRMKDRVDKSAFWGNLLRHVMQQGQKNMVEFFDLLLSPASKMLNCWFESEVLKATLATDAVIGTMAGVNTPGSGYVLLHHVMGETGGQRGVWAYVQGGMGSVSSAISKAALEAGVQIVTNAEVSQVMVNKTTGKVEGVALADGTEVHSPVVLSNATPYKTFVDLVPVNVLPEDFLSAIKTADYSSATTKINVAVDRLPQFHCCKDKSPEGGPEHMGTIHIGSESIFCILIWNFCLFSGMEEIDVAYREAAGGISSKRPVIEMTIPSVLDKTISPPGQHVINLFVQYTPYKLSEGSWQDSNVRKSFAERCFSLIDEYAPGFSSSVVGYDMLTPPDLEREFGLTGGNIFHGAMGLDPLFLMRPAKGWSDYRTPVKGLYLCGSGAHPGGGVMGAPGRNAASVVLEDLKAK</sequence>
<dbReference type="OrthoDB" id="7777654at2759"/>
<dbReference type="Gene3D" id="3.50.50.60">
    <property type="entry name" value="FAD/NAD(P)-binding domain"/>
    <property type="match status" value="2"/>
</dbReference>
<organism evidence="2 3">
    <name type="scientific">Panicum miliaceum</name>
    <name type="common">Proso millet</name>
    <name type="synonym">Broomcorn millet</name>
    <dbReference type="NCBI Taxonomy" id="4540"/>
    <lineage>
        <taxon>Eukaryota</taxon>
        <taxon>Viridiplantae</taxon>
        <taxon>Streptophyta</taxon>
        <taxon>Embryophyta</taxon>
        <taxon>Tracheophyta</taxon>
        <taxon>Spermatophyta</taxon>
        <taxon>Magnoliopsida</taxon>
        <taxon>Liliopsida</taxon>
        <taxon>Poales</taxon>
        <taxon>Poaceae</taxon>
        <taxon>PACMAD clade</taxon>
        <taxon>Panicoideae</taxon>
        <taxon>Panicodae</taxon>
        <taxon>Paniceae</taxon>
        <taxon>Panicinae</taxon>
        <taxon>Panicum</taxon>
        <taxon>Panicum sect. Panicum</taxon>
    </lineage>
</organism>
<dbReference type="PANTHER" id="PTHR10668">
    <property type="entry name" value="PHYTOENE DEHYDROGENASE"/>
    <property type="match status" value="1"/>
</dbReference>
<evidence type="ECO:0000313" key="3">
    <source>
        <dbReference type="Proteomes" id="UP000275267"/>
    </source>
</evidence>
<comment type="caution">
    <text evidence="2">The sequence shown here is derived from an EMBL/GenBank/DDBJ whole genome shotgun (WGS) entry which is preliminary data.</text>
</comment>